<feature type="compositionally biased region" description="Low complexity" evidence="1">
    <location>
        <begin position="38"/>
        <end position="48"/>
    </location>
</feature>
<feature type="region of interest" description="Disordered" evidence="1">
    <location>
        <begin position="416"/>
        <end position="491"/>
    </location>
</feature>
<feature type="signal peptide" evidence="2">
    <location>
        <begin position="1"/>
        <end position="19"/>
    </location>
</feature>
<evidence type="ECO:0000313" key="4">
    <source>
        <dbReference type="Proteomes" id="UP000807306"/>
    </source>
</evidence>
<sequence>MKFSTLFSVALVILPAVSAGLVPRQNNGQRNRGGQGKGANNAANNAGQTKGGNGQNANNGTATGGQTGANNGTAAAGGQTGANNGGAAAGGANNGGAAAGGQNNGDPQKSLTLDPKVICSGFAQNGQDPPVAGQVASATSTNNFINNCLTVSLPLTNGQQIQGGSCNPAPIGSIPSINKMPSAKFSFPKNFATIPADEAFTFTLNIANLATGQFTNAAKNYFAGPQALDGTGTILGHSHITCDKLTAIDQTTATDPREFAFFKGLNDPAKNGVLTAAVDKGLPAGPYRCCTINSSSNHLPVVGPVAQHASFDDCSYFTAVAGGAGAGNTGAAAGGNTGAAAGGNAGAGANTGAAAAGAGTGKGGNGGANTGANAAAPATASPAAGNAGTGANNGGAPATASPAGGKGGNAGAGANTGANAGAKPPAATTAAAGAKPPAATTAAAGAKPPAASPGTGAAGGAKPPAGANNVGTKPPFNFGQSRGGRPRRDRS</sequence>
<protein>
    <submittedName>
        <fullName evidence="3">Uncharacterized protein</fullName>
    </submittedName>
</protein>
<feature type="compositionally biased region" description="Low complexity" evidence="1">
    <location>
        <begin position="416"/>
        <end position="469"/>
    </location>
</feature>
<evidence type="ECO:0000256" key="1">
    <source>
        <dbReference type="SAM" id="MobiDB-lite"/>
    </source>
</evidence>
<dbReference type="Proteomes" id="UP000807306">
    <property type="component" value="Unassembled WGS sequence"/>
</dbReference>
<dbReference type="PANTHER" id="PTHR34587">
    <property type="entry name" value="VWFA DOMAIN-CONTAINING PROTEIN"/>
    <property type="match status" value="1"/>
</dbReference>
<keyword evidence="2" id="KW-0732">Signal</keyword>
<proteinExistence type="predicted"/>
<dbReference type="OrthoDB" id="2336871at2759"/>
<dbReference type="PRINTS" id="PR01228">
    <property type="entry name" value="EGGSHELL"/>
</dbReference>
<dbReference type="InterPro" id="IPR053216">
    <property type="entry name" value="Appressorial_penetr-assoc"/>
</dbReference>
<comment type="caution">
    <text evidence="3">The sequence shown here is derived from an EMBL/GenBank/DDBJ whole genome shotgun (WGS) entry which is preliminary data.</text>
</comment>
<feature type="region of interest" description="Disordered" evidence="1">
    <location>
        <begin position="23"/>
        <end position="76"/>
    </location>
</feature>
<name>A0A9P6EVT2_9AGAR</name>
<gene>
    <name evidence="3" type="ORF">CPB83DRAFT_888467</name>
</gene>
<organism evidence="3 4">
    <name type="scientific">Crepidotus variabilis</name>
    <dbReference type="NCBI Taxonomy" id="179855"/>
    <lineage>
        <taxon>Eukaryota</taxon>
        <taxon>Fungi</taxon>
        <taxon>Dikarya</taxon>
        <taxon>Basidiomycota</taxon>
        <taxon>Agaricomycotina</taxon>
        <taxon>Agaricomycetes</taxon>
        <taxon>Agaricomycetidae</taxon>
        <taxon>Agaricales</taxon>
        <taxon>Agaricineae</taxon>
        <taxon>Crepidotaceae</taxon>
        <taxon>Crepidotus</taxon>
    </lineage>
</organism>
<feature type="chain" id="PRO_5040159450" evidence="2">
    <location>
        <begin position="20"/>
        <end position="491"/>
    </location>
</feature>
<evidence type="ECO:0000313" key="3">
    <source>
        <dbReference type="EMBL" id="KAF9535794.1"/>
    </source>
</evidence>
<keyword evidence="4" id="KW-1185">Reference proteome</keyword>
<evidence type="ECO:0000256" key="2">
    <source>
        <dbReference type="SAM" id="SignalP"/>
    </source>
</evidence>
<dbReference type="AlphaFoldDB" id="A0A9P6EVT2"/>
<dbReference type="PANTHER" id="PTHR34587:SF2">
    <property type="entry name" value="G-PROTEIN COUPLED RECEPTORS FAMILY 1 PROFILE DOMAIN-CONTAINING PROTEIN"/>
    <property type="match status" value="1"/>
</dbReference>
<dbReference type="EMBL" id="MU157824">
    <property type="protein sequence ID" value="KAF9535794.1"/>
    <property type="molecule type" value="Genomic_DNA"/>
</dbReference>
<reference evidence="3" key="1">
    <citation type="submission" date="2020-11" db="EMBL/GenBank/DDBJ databases">
        <authorList>
            <consortium name="DOE Joint Genome Institute"/>
            <person name="Ahrendt S."/>
            <person name="Riley R."/>
            <person name="Andreopoulos W."/>
            <person name="Labutti K."/>
            <person name="Pangilinan J."/>
            <person name="Ruiz-Duenas F.J."/>
            <person name="Barrasa J.M."/>
            <person name="Sanchez-Garcia M."/>
            <person name="Camarero S."/>
            <person name="Miyauchi S."/>
            <person name="Serrano A."/>
            <person name="Linde D."/>
            <person name="Babiker R."/>
            <person name="Drula E."/>
            <person name="Ayuso-Fernandez I."/>
            <person name="Pacheco R."/>
            <person name="Padilla G."/>
            <person name="Ferreira P."/>
            <person name="Barriuso J."/>
            <person name="Kellner H."/>
            <person name="Castanera R."/>
            <person name="Alfaro M."/>
            <person name="Ramirez L."/>
            <person name="Pisabarro A.G."/>
            <person name="Kuo A."/>
            <person name="Tritt A."/>
            <person name="Lipzen A."/>
            <person name="He G."/>
            <person name="Yan M."/>
            <person name="Ng V."/>
            <person name="Cullen D."/>
            <person name="Martin F."/>
            <person name="Rosso M.-N."/>
            <person name="Henrissat B."/>
            <person name="Hibbett D."/>
            <person name="Martinez A.T."/>
            <person name="Grigoriev I.V."/>
        </authorList>
    </citation>
    <scope>NUCLEOTIDE SEQUENCE</scope>
    <source>
        <strain evidence="3">CBS 506.95</strain>
    </source>
</reference>
<accession>A0A9P6EVT2</accession>